<reference evidence="2 3" key="1">
    <citation type="submission" date="2018-05" db="EMBL/GenBank/DDBJ databases">
        <title>Pararhodobacter marina sp. nov., isolated from deep-sea water of the Indian Ocean.</title>
        <authorList>
            <person name="Lai Q.Sr."/>
            <person name="Liu X."/>
            <person name="Shao Z."/>
        </authorList>
    </citation>
    <scope>NUCLEOTIDE SEQUENCE [LARGE SCALE GENOMIC DNA]</scope>
    <source>
        <strain evidence="2 3">CIC4N-9</strain>
    </source>
</reference>
<dbReference type="InterPro" id="IPR000944">
    <property type="entry name" value="Tscrpt_reg_Rrf2"/>
</dbReference>
<gene>
    <name evidence="2" type="ORF">C4N9_09425</name>
</gene>
<protein>
    <submittedName>
        <fullName evidence="2">Rrf2 family transcriptional regulator</fullName>
    </submittedName>
</protein>
<dbReference type="PROSITE" id="PS51197">
    <property type="entry name" value="HTH_RRF2_2"/>
    <property type="match status" value="1"/>
</dbReference>
<dbReference type="PANTHER" id="PTHR33221">
    <property type="entry name" value="WINGED HELIX-TURN-HELIX TRANSCRIPTIONAL REGULATOR, RRF2 FAMILY"/>
    <property type="match status" value="1"/>
</dbReference>
<keyword evidence="1" id="KW-0238">DNA-binding</keyword>
<comment type="caution">
    <text evidence="2">The sequence shown here is derived from an EMBL/GenBank/DDBJ whole genome shotgun (WGS) entry which is preliminary data.</text>
</comment>
<organism evidence="2 3">
    <name type="scientific">Pararhodobacter marinus</name>
    <dbReference type="NCBI Taxonomy" id="2184063"/>
    <lineage>
        <taxon>Bacteria</taxon>
        <taxon>Pseudomonadati</taxon>
        <taxon>Pseudomonadota</taxon>
        <taxon>Alphaproteobacteria</taxon>
        <taxon>Rhodobacterales</taxon>
        <taxon>Paracoccaceae</taxon>
        <taxon>Pararhodobacter</taxon>
    </lineage>
</organism>
<dbReference type="Pfam" id="PF02082">
    <property type="entry name" value="Rrf2"/>
    <property type="match status" value="1"/>
</dbReference>
<sequence>MRLTTRTNLALRTLMVCAVNPERIVRKSDVAKAINASENHLAQVVNQLGQSGFITTLRGRHGGFSLARPAAEISVGAVFRAFEAELPFIECFSEDNTCPLKGVCRMSQHLTRAVESFYASLDPVTLGELTDCNEGLEAILSLEDCTRRVSTARCAQAQAVPA</sequence>
<dbReference type="SUPFAM" id="SSF46785">
    <property type="entry name" value="Winged helix' DNA-binding domain"/>
    <property type="match status" value="1"/>
</dbReference>
<dbReference type="GO" id="GO:0003700">
    <property type="term" value="F:DNA-binding transcription factor activity"/>
    <property type="evidence" value="ECO:0007669"/>
    <property type="project" value="TreeGrafter"/>
</dbReference>
<dbReference type="RefSeq" id="WP_109533076.1">
    <property type="nucleotide sequence ID" value="NZ_CAXPUO010000046.1"/>
</dbReference>
<dbReference type="GO" id="GO:0003677">
    <property type="term" value="F:DNA binding"/>
    <property type="evidence" value="ECO:0007669"/>
    <property type="project" value="UniProtKB-KW"/>
</dbReference>
<dbReference type="NCBIfam" id="TIGR00738">
    <property type="entry name" value="rrf2_super"/>
    <property type="match status" value="1"/>
</dbReference>
<evidence type="ECO:0000313" key="3">
    <source>
        <dbReference type="Proteomes" id="UP000244940"/>
    </source>
</evidence>
<dbReference type="InterPro" id="IPR036388">
    <property type="entry name" value="WH-like_DNA-bd_sf"/>
</dbReference>
<dbReference type="InterPro" id="IPR036390">
    <property type="entry name" value="WH_DNA-bd_sf"/>
</dbReference>
<keyword evidence="3" id="KW-1185">Reference proteome</keyword>
<proteinExistence type="predicted"/>
<dbReference type="Proteomes" id="UP000244940">
    <property type="component" value="Unassembled WGS sequence"/>
</dbReference>
<evidence type="ECO:0000313" key="2">
    <source>
        <dbReference type="EMBL" id="PWE29027.1"/>
    </source>
</evidence>
<dbReference type="GeneID" id="94365109"/>
<evidence type="ECO:0000256" key="1">
    <source>
        <dbReference type="ARBA" id="ARBA00023125"/>
    </source>
</evidence>
<dbReference type="OrthoDB" id="9795923at2"/>
<dbReference type="PANTHER" id="PTHR33221:SF4">
    <property type="entry name" value="HTH-TYPE TRANSCRIPTIONAL REPRESSOR NSRR"/>
    <property type="match status" value="1"/>
</dbReference>
<dbReference type="GO" id="GO:0005829">
    <property type="term" value="C:cytosol"/>
    <property type="evidence" value="ECO:0007669"/>
    <property type="project" value="TreeGrafter"/>
</dbReference>
<name>A0A2U2CAY4_9RHOB</name>
<accession>A0A2U2CAY4</accession>
<dbReference type="EMBL" id="QEYD01000005">
    <property type="protein sequence ID" value="PWE29027.1"/>
    <property type="molecule type" value="Genomic_DNA"/>
</dbReference>
<dbReference type="Gene3D" id="1.10.10.10">
    <property type="entry name" value="Winged helix-like DNA-binding domain superfamily/Winged helix DNA-binding domain"/>
    <property type="match status" value="1"/>
</dbReference>
<dbReference type="AlphaFoldDB" id="A0A2U2CAY4"/>